<dbReference type="AlphaFoldDB" id="R4G3G2"/>
<feature type="domain" description="ZP" evidence="2">
    <location>
        <begin position="47"/>
        <end position="198"/>
    </location>
</feature>
<dbReference type="OMA" id="YNCELWE"/>
<protein>
    <submittedName>
        <fullName evidence="3">Putative conserved secreted protein</fullName>
    </submittedName>
    <submittedName>
        <fullName evidence="4">ZP domain-containing protein</fullName>
    </submittedName>
</protein>
<dbReference type="PROSITE" id="PS51034">
    <property type="entry name" value="ZP_2"/>
    <property type="match status" value="1"/>
</dbReference>
<dbReference type="VEuPathDB" id="VectorBase:RPRC000514"/>
<sequence length="198" mass="22557">MNFIIDCVIYLLLLNLDKYNCELWEQDLTNEITIGPSTEGYKNVDLKCSAESMSIQIEMEDDFTGVLYIKGNYLNKKFPCFVDVNSGTKFKMKIPFDQCNVENNSGLYKAVLIIQHDDDLIMPGDAAFNLECDFTEPKNIPVHSTVITEIFDVISRISLADPDPSPKEIPENQRLSVVNKSNIVSFHPKILKLRKDEL</sequence>
<accession>R4G3G2</accession>
<dbReference type="RefSeq" id="XP_073985151.1">
    <property type="nucleotide sequence ID" value="XM_074129050.1"/>
</dbReference>
<dbReference type="InterPro" id="IPR056953">
    <property type="entry name" value="CUT_N"/>
</dbReference>
<dbReference type="EMBL" id="GAHY01001706">
    <property type="protein sequence ID" value="JAA75804.1"/>
    <property type="molecule type" value="mRNA"/>
</dbReference>
<dbReference type="Proteomes" id="UP000015103">
    <property type="component" value="Unassembled WGS sequence"/>
</dbReference>
<organism evidence="3">
    <name type="scientific">Rhodnius prolixus</name>
    <name type="common">Triatomid bug</name>
    <dbReference type="NCBI Taxonomy" id="13249"/>
    <lineage>
        <taxon>Eukaryota</taxon>
        <taxon>Metazoa</taxon>
        <taxon>Ecdysozoa</taxon>
        <taxon>Arthropoda</taxon>
        <taxon>Hexapoda</taxon>
        <taxon>Insecta</taxon>
        <taxon>Pterygota</taxon>
        <taxon>Neoptera</taxon>
        <taxon>Paraneoptera</taxon>
        <taxon>Hemiptera</taxon>
        <taxon>Heteroptera</taxon>
        <taxon>Panheteroptera</taxon>
        <taxon>Cimicomorpha</taxon>
        <taxon>Reduviidae</taxon>
        <taxon>Triatominae</taxon>
        <taxon>Rhodnius</taxon>
    </lineage>
</organism>
<evidence type="ECO:0000259" key="2">
    <source>
        <dbReference type="PROSITE" id="PS51034"/>
    </source>
</evidence>
<dbReference type="eggNOG" id="ENOG502S22H">
    <property type="taxonomic scope" value="Eukaryota"/>
</dbReference>
<reference evidence="4" key="3">
    <citation type="submission" date="2015-05" db="UniProtKB">
        <authorList>
            <consortium name="EnsemblMetazoa"/>
        </authorList>
    </citation>
    <scope>IDENTIFICATION</scope>
</reference>
<dbReference type="PANTHER" id="PTHR46560:SF7">
    <property type="entry name" value="RE59626P"/>
    <property type="match status" value="1"/>
</dbReference>
<feature type="chain" id="PRO_5014108777" evidence="1">
    <location>
        <begin position="22"/>
        <end position="198"/>
    </location>
</feature>
<evidence type="ECO:0000313" key="3">
    <source>
        <dbReference type="EMBL" id="JAA75804.1"/>
    </source>
</evidence>
<dbReference type="HOGENOM" id="CLU_111725_0_0_1"/>
<dbReference type="EMBL" id="ACPB03002152">
    <property type="status" value="NOT_ANNOTATED_CDS"/>
    <property type="molecule type" value="Genomic_DNA"/>
</dbReference>
<dbReference type="EnsemblMetazoa" id="RPRC000514-RA">
    <property type="protein sequence ID" value="RPRC000514-PA"/>
    <property type="gene ID" value="RPRC000514"/>
</dbReference>
<evidence type="ECO:0000313" key="4">
    <source>
        <dbReference type="EnsemblMetazoa" id="RPRC000514-PA"/>
    </source>
</evidence>
<reference evidence="5" key="2">
    <citation type="submission" date="2015-04" db="EMBL/GenBank/DDBJ databases">
        <authorList>
            <person name="Wilson R.K."/>
            <person name="Warren W."/>
            <person name="Dotson E."/>
            <person name="Oliveira P.L."/>
        </authorList>
    </citation>
    <scope>NUCLEOTIDE SEQUENCE</scope>
</reference>
<evidence type="ECO:0000256" key="1">
    <source>
        <dbReference type="SAM" id="SignalP"/>
    </source>
</evidence>
<name>R4G3G2_RHOPR</name>
<dbReference type="InterPro" id="IPR001507">
    <property type="entry name" value="ZP_dom"/>
</dbReference>
<dbReference type="Pfam" id="PF25057">
    <property type="entry name" value="CUT_N"/>
    <property type="match status" value="1"/>
</dbReference>
<proteinExistence type="evidence at transcript level"/>
<keyword evidence="1" id="KW-0732">Signal</keyword>
<dbReference type="PANTHER" id="PTHR46560">
    <property type="entry name" value="CYPHER, ISOFORM B"/>
    <property type="match status" value="1"/>
</dbReference>
<reference evidence="3" key="1">
    <citation type="submission" date="2013-04" db="EMBL/GenBank/DDBJ databases">
        <title>An insight into the transcriptome of the digestive tract of the blood sucking bug, Rhodnius prolixus.</title>
        <authorList>
            <person name="Ribeiro J.M.C."/>
            <person name="Genta F.A."/>
            <person name="Sorgine M.H.F."/>
            <person name="Paiva-Silva G.O."/>
            <person name="Majerowicz D."/>
            <person name="Medeiros M."/>
            <person name="Koerich L."/>
            <person name="Terra W.R."/>
            <person name="Ferreira C."/>
            <person name="Pimentel A.C."/>
            <person name="Bisch P.M."/>
            <person name="Diniz M.M.P."/>
            <person name="Nascimento R."/>
            <person name="Salmon D."/>
            <person name="Silber A.M."/>
            <person name="Alves M."/>
            <person name="Oliveira M.F."/>
            <person name="Gondim K.C."/>
            <person name="Silva Neto M.A.C."/>
            <person name="Atella G.C."/>
            <person name="Araujo H."/>
            <person name="Dias F.S."/>
            <person name="Polycarpo C.R."/>
            <person name="Fampa P."/>
            <person name="Melo A.C."/>
            <person name="Tanaka A.S."/>
            <person name="Balczun C."/>
            <person name="Oliveira J.H.M."/>
            <person name="Goncalves R."/>
            <person name="Lazoski C."/>
            <person name="Pereira M.A."/>
            <person name="Rivera-Pomar R."/>
            <person name="Diambra L."/>
            <person name="Schaub G.A."/>
            <person name="Garcia E.S."/>
            <person name="Azambuja P."/>
            <person name="Braz G.R.C."/>
            <person name="Oliveira P.L."/>
        </authorList>
    </citation>
    <scope>NUCLEOTIDE SEQUENCE</scope>
</reference>
<evidence type="ECO:0000313" key="5">
    <source>
        <dbReference type="Proteomes" id="UP000015103"/>
    </source>
</evidence>
<keyword evidence="5" id="KW-1185">Reference proteome</keyword>
<dbReference type="GeneID" id="141454613"/>
<feature type="signal peptide" evidence="1">
    <location>
        <begin position="1"/>
        <end position="21"/>
    </location>
</feature>